<evidence type="ECO:0000256" key="4">
    <source>
        <dbReference type="ARBA" id="ARBA00031367"/>
    </source>
</evidence>
<evidence type="ECO:0000256" key="3">
    <source>
        <dbReference type="ARBA" id="ARBA00018569"/>
    </source>
</evidence>
<dbReference type="PANTHER" id="PTHR43725">
    <property type="entry name" value="UDP-GLUCOSE 4-EPIMERASE"/>
    <property type="match status" value="1"/>
</dbReference>
<feature type="domain" description="NAD-dependent epimerase/dehydratase" evidence="6">
    <location>
        <begin position="4"/>
        <end position="236"/>
    </location>
</feature>
<name>A0A139STG2_9BACT</name>
<evidence type="ECO:0000259" key="6">
    <source>
        <dbReference type="Pfam" id="PF01370"/>
    </source>
</evidence>
<dbReference type="InterPro" id="IPR001509">
    <property type="entry name" value="Epimerase_deHydtase"/>
</dbReference>
<dbReference type="InterPro" id="IPR036291">
    <property type="entry name" value="NAD(P)-bd_dom_sf"/>
</dbReference>
<dbReference type="AlphaFoldDB" id="A0A139STG2"/>
<accession>A0A139STG2</accession>
<reference evidence="8" key="1">
    <citation type="submission" date="2016-02" db="EMBL/GenBank/DDBJ databases">
        <authorList>
            <person name="Sanders J.G."/>
            <person name="Lin J.Y."/>
            <person name="Wertz J.T."/>
            <person name="Russell J.A."/>
            <person name="Moreau C.S."/>
            <person name="Powell S."/>
        </authorList>
    </citation>
    <scope>NUCLEOTIDE SEQUENCE [LARGE SCALE GENOMIC DNA]</scope>
    <source>
        <strain evidence="8">CAG34</strain>
    </source>
</reference>
<evidence type="ECO:0000313" key="7">
    <source>
        <dbReference type="EMBL" id="KXU37873.1"/>
    </source>
</evidence>
<evidence type="ECO:0000256" key="1">
    <source>
        <dbReference type="ARBA" id="ARBA00004947"/>
    </source>
</evidence>
<organism evidence="7 8">
    <name type="scientific">Cephaloticoccus primus</name>
    <dbReference type="NCBI Taxonomy" id="1548207"/>
    <lineage>
        <taxon>Bacteria</taxon>
        <taxon>Pseudomonadati</taxon>
        <taxon>Verrucomicrobiota</taxon>
        <taxon>Opitutia</taxon>
        <taxon>Opitutales</taxon>
        <taxon>Opitutaceae</taxon>
        <taxon>Cephaloticoccus</taxon>
    </lineage>
</organism>
<dbReference type="RefSeq" id="WP_068628370.1">
    <property type="nucleotide sequence ID" value="NZ_LSZQ01000011.1"/>
</dbReference>
<evidence type="ECO:0000256" key="2">
    <source>
        <dbReference type="ARBA" id="ARBA00007637"/>
    </source>
</evidence>
<comment type="similarity">
    <text evidence="2">Belongs to the NAD(P)-dependent epimerase/dehydratase family.</text>
</comment>
<dbReference type="SUPFAM" id="SSF51735">
    <property type="entry name" value="NAD(P)-binding Rossmann-fold domains"/>
    <property type="match status" value="1"/>
</dbReference>
<comment type="caution">
    <text evidence="7">The sequence shown here is derived from an EMBL/GenBank/DDBJ whole genome shotgun (WGS) entry which is preliminary data.</text>
</comment>
<dbReference type="Proteomes" id="UP000070058">
    <property type="component" value="Unassembled WGS sequence"/>
</dbReference>
<dbReference type="Gene3D" id="3.40.50.720">
    <property type="entry name" value="NAD(P)-binding Rossmann-like Domain"/>
    <property type="match status" value="1"/>
</dbReference>
<gene>
    <name evidence="7" type="ORF">AXK11_01590</name>
</gene>
<sequence>MAKILITGAAGFIGSHTADRLLADGHTVLGVDNFRTGHRKNLMATEQHGRRFKLAEADVAKPGALAALCARFRPDAIIHLAALVSVQESIADPALNHRLNVEATERVAAAALTHGVRRIVFASSAAVYGDACELPIGEDAPKQPISPYGEAKLRSEELLLAAAAENAGLVVRCQRYFNVFGPRQDPASPYSGVISVFERCYREGRRATLYGDGLQTRDFISVYDVACANALAATRGLAGAAEATAQAAASGRGAQANAKGAASGSAPGIASGVANICTGRATSLLDIVQIFETRYPRVPPPRNEPARSGDIVHSLGNPARARAELGFKAREPFKRALTDLIDHGRIGRMMPALLNE</sequence>
<dbReference type="Pfam" id="PF01370">
    <property type="entry name" value="Epimerase"/>
    <property type="match status" value="1"/>
</dbReference>
<protein>
    <recommendedName>
        <fullName evidence="3">UDP-glucose 4-epimerase</fullName>
    </recommendedName>
    <alternativeName>
        <fullName evidence="5">Galactowaldenase</fullName>
    </alternativeName>
    <alternativeName>
        <fullName evidence="4">UDP-galactose 4-epimerase</fullName>
    </alternativeName>
</protein>
<keyword evidence="8" id="KW-1185">Reference proteome</keyword>
<dbReference type="OrthoDB" id="9811743at2"/>
<dbReference type="EMBL" id="LSZQ01000011">
    <property type="protein sequence ID" value="KXU37873.1"/>
    <property type="molecule type" value="Genomic_DNA"/>
</dbReference>
<dbReference type="STRING" id="1548207.AXK11_01590"/>
<comment type="pathway">
    <text evidence="1">Carbohydrate metabolism; galactose metabolism.</text>
</comment>
<proteinExistence type="inferred from homology"/>
<dbReference type="PANTHER" id="PTHR43725:SF53">
    <property type="entry name" value="UDP-ARABINOSE 4-EPIMERASE 1"/>
    <property type="match status" value="1"/>
</dbReference>
<evidence type="ECO:0000313" key="8">
    <source>
        <dbReference type="Proteomes" id="UP000070058"/>
    </source>
</evidence>
<evidence type="ECO:0000256" key="5">
    <source>
        <dbReference type="ARBA" id="ARBA00033067"/>
    </source>
</evidence>